<keyword evidence="2" id="KW-1185">Reference proteome</keyword>
<dbReference type="InParanoid" id="A0A1E7EU66"/>
<reference evidence="1 2" key="1">
    <citation type="submission" date="2016-09" db="EMBL/GenBank/DDBJ databases">
        <title>Extensive genetic diversity and differential bi-allelic expression allows diatom success in the polar Southern Ocean.</title>
        <authorList>
            <consortium name="DOE Joint Genome Institute"/>
            <person name="Mock T."/>
            <person name="Otillar R.P."/>
            <person name="Strauss J."/>
            <person name="Dupont C."/>
            <person name="Frickenhaus S."/>
            <person name="Maumus F."/>
            <person name="Mcmullan M."/>
            <person name="Sanges R."/>
            <person name="Schmutz J."/>
            <person name="Toseland A."/>
            <person name="Valas R."/>
            <person name="Veluchamy A."/>
            <person name="Ward B.J."/>
            <person name="Allen A."/>
            <person name="Barry K."/>
            <person name="Falciatore A."/>
            <person name="Ferrante M."/>
            <person name="Fortunato A.E."/>
            <person name="Gloeckner G."/>
            <person name="Gruber A."/>
            <person name="Hipkin R."/>
            <person name="Janech M."/>
            <person name="Kroth P."/>
            <person name="Leese F."/>
            <person name="Lindquist E."/>
            <person name="Lyon B.R."/>
            <person name="Martin J."/>
            <person name="Mayer C."/>
            <person name="Parker M."/>
            <person name="Quesneville H."/>
            <person name="Raymond J."/>
            <person name="Uhlig C."/>
            <person name="Valentin K.U."/>
            <person name="Worden A.Z."/>
            <person name="Armbrust E.V."/>
            <person name="Bowler C."/>
            <person name="Green B."/>
            <person name="Moulton V."/>
            <person name="Van Oosterhout C."/>
            <person name="Grigoriev I."/>
        </authorList>
    </citation>
    <scope>NUCLEOTIDE SEQUENCE [LARGE SCALE GENOMIC DNA]</scope>
    <source>
        <strain evidence="1 2">CCMP1102</strain>
    </source>
</reference>
<gene>
    <name evidence="1" type="ORF">FRACYDRAFT_248295</name>
</gene>
<organism evidence="1 2">
    <name type="scientific">Fragilariopsis cylindrus CCMP1102</name>
    <dbReference type="NCBI Taxonomy" id="635003"/>
    <lineage>
        <taxon>Eukaryota</taxon>
        <taxon>Sar</taxon>
        <taxon>Stramenopiles</taxon>
        <taxon>Ochrophyta</taxon>
        <taxon>Bacillariophyta</taxon>
        <taxon>Bacillariophyceae</taxon>
        <taxon>Bacillariophycidae</taxon>
        <taxon>Bacillariales</taxon>
        <taxon>Bacillariaceae</taxon>
        <taxon>Fragilariopsis</taxon>
    </lineage>
</organism>
<dbReference type="EMBL" id="KV784375">
    <property type="protein sequence ID" value="OEU09442.1"/>
    <property type="molecule type" value="Genomic_DNA"/>
</dbReference>
<protein>
    <submittedName>
        <fullName evidence="1">Uncharacterized protein</fullName>
    </submittedName>
</protein>
<evidence type="ECO:0000313" key="1">
    <source>
        <dbReference type="EMBL" id="OEU09442.1"/>
    </source>
</evidence>
<proteinExistence type="predicted"/>
<name>A0A1E7EU66_9STRA</name>
<dbReference type="Proteomes" id="UP000095751">
    <property type="component" value="Unassembled WGS sequence"/>
</dbReference>
<dbReference type="KEGG" id="fcy:FRACYDRAFT_248295"/>
<sequence length="409" mass="45011">MNRSRQLHAPIITFLSPSLTASKKATSLLSVLGNFENISIVTDDYTHLSTGFSRYSWDSVGARDTVSGSVIHFCSIGLRSDNSEQKEQEQDQNKQNTPFALIAITDTDSNASDDGNKKKESNGNAEVNIAINNARCHLASKINEGGTLNSTSFLNLKYFLKGRLTASDLLKNISPHGLPLFSVPNNTPRRIVDDDDDDSCVPKPTMTYLKEVAVPYFDYAAYKDGSTFLSKLGLAMTIRPTVGVYQWLNNITCIRPLPTAAEDQRLPSPSLIFHCESPENNEDKIREHGFREARIGYGGLGRDRGHGQVMLLHKDLIGLDIRYCPRTKISSAFSEAQESLLSGSLPELQSTNVLLAGGKANDDKRIGNGDCWVEFKASIKRPHGFIRSITSKNASGKLKVAKVPDLPYE</sequence>
<evidence type="ECO:0000313" key="2">
    <source>
        <dbReference type="Proteomes" id="UP000095751"/>
    </source>
</evidence>
<dbReference type="OrthoDB" id="45021at2759"/>
<dbReference type="AlphaFoldDB" id="A0A1E7EU66"/>
<accession>A0A1E7EU66</accession>